<organism evidence="1">
    <name type="scientific">Rhizophora mucronata</name>
    <name type="common">Asiatic mangrove</name>
    <dbReference type="NCBI Taxonomy" id="61149"/>
    <lineage>
        <taxon>Eukaryota</taxon>
        <taxon>Viridiplantae</taxon>
        <taxon>Streptophyta</taxon>
        <taxon>Embryophyta</taxon>
        <taxon>Tracheophyta</taxon>
        <taxon>Spermatophyta</taxon>
        <taxon>Magnoliopsida</taxon>
        <taxon>eudicotyledons</taxon>
        <taxon>Gunneridae</taxon>
        <taxon>Pentapetalae</taxon>
        <taxon>rosids</taxon>
        <taxon>fabids</taxon>
        <taxon>Malpighiales</taxon>
        <taxon>Rhizophoraceae</taxon>
        <taxon>Rhizophora</taxon>
    </lineage>
</organism>
<dbReference type="AlphaFoldDB" id="A0A2P2P0V7"/>
<proteinExistence type="predicted"/>
<evidence type="ECO:0000313" key="1">
    <source>
        <dbReference type="EMBL" id="MBX48375.1"/>
    </source>
</evidence>
<name>A0A2P2P0V7_RHIMU</name>
<dbReference type="EMBL" id="GGEC01067891">
    <property type="protein sequence ID" value="MBX48375.1"/>
    <property type="molecule type" value="Transcribed_RNA"/>
</dbReference>
<reference evidence="1" key="1">
    <citation type="submission" date="2018-02" db="EMBL/GenBank/DDBJ databases">
        <title>Rhizophora mucronata_Transcriptome.</title>
        <authorList>
            <person name="Meera S.P."/>
            <person name="Sreeshan A."/>
            <person name="Augustine A."/>
        </authorList>
    </citation>
    <scope>NUCLEOTIDE SEQUENCE</scope>
    <source>
        <tissue evidence="1">Leaf</tissue>
    </source>
</reference>
<protein>
    <submittedName>
        <fullName evidence="1">Uncharacterized protein</fullName>
    </submittedName>
</protein>
<sequence length="47" mass="5589">MDRTLDSNMAPLTQAHWAETMDKAQTLLTLCRNSHLIRRRRERHLNS</sequence>
<accession>A0A2P2P0V7</accession>